<keyword evidence="1" id="KW-0732">Signal</keyword>
<name>A0A9W7L2A4_9STRA</name>
<keyword evidence="3" id="KW-1185">Reference proteome</keyword>
<gene>
    <name evidence="2" type="ORF">TrCOL_g7405</name>
</gene>
<evidence type="ECO:0000313" key="2">
    <source>
        <dbReference type="EMBL" id="GMI21600.1"/>
    </source>
</evidence>
<feature type="signal peptide" evidence="1">
    <location>
        <begin position="1"/>
        <end position="20"/>
    </location>
</feature>
<dbReference type="EMBL" id="BRYA01000533">
    <property type="protein sequence ID" value="GMI21600.1"/>
    <property type="molecule type" value="Genomic_DNA"/>
</dbReference>
<sequence>MARLSYLFVILTTLLVFSNAFVPQALSPTRTPPFPLFASRVNAKKEKRLRNRDNMRQFKSKRGSSRRRLMKKLASNAERQGEMEFVAKLFQTVEGPQEPEIRDNDRRR</sequence>
<comment type="caution">
    <text evidence="2">The sequence shown here is derived from an EMBL/GenBank/DDBJ whole genome shotgun (WGS) entry which is preliminary data.</text>
</comment>
<feature type="chain" id="PRO_5040954339" evidence="1">
    <location>
        <begin position="21"/>
        <end position="108"/>
    </location>
</feature>
<evidence type="ECO:0000256" key="1">
    <source>
        <dbReference type="SAM" id="SignalP"/>
    </source>
</evidence>
<evidence type="ECO:0000313" key="3">
    <source>
        <dbReference type="Proteomes" id="UP001165065"/>
    </source>
</evidence>
<accession>A0A9W7L2A4</accession>
<dbReference type="AlphaFoldDB" id="A0A9W7L2A4"/>
<dbReference type="OrthoDB" id="44225at2759"/>
<reference evidence="3" key="1">
    <citation type="journal article" date="2023" name="Commun. Biol.">
        <title>Genome analysis of Parmales, the sister group of diatoms, reveals the evolutionary specialization of diatoms from phago-mixotrophs to photoautotrophs.</title>
        <authorList>
            <person name="Ban H."/>
            <person name="Sato S."/>
            <person name="Yoshikawa S."/>
            <person name="Yamada K."/>
            <person name="Nakamura Y."/>
            <person name="Ichinomiya M."/>
            <person name="Sato N."/>
            <person name="Blanc-Mathieu R."/>
            <person name="Endo H."/>
            <person name="Kuwata A."/>
            <person name="Ogata H."/>
        </authorList>
    </citation>
    <scope>NUCLEOTIDE SEQUENCE [LARGE SCALE GENOMIC DNA]</scope>
</reference>
<proteinExistence type="predicted"/>
<dbReference type="Proteomes" id="UP001165065">
    <property type="component" value="Unassembled WGS sequence"/>
</dbReference>
<organism evidence="2 3">
    <name type="scientific">Triparma columacea</name>
    <dbReference type="NCBI Taxonomy" id="722753"/>
    <lineage>
        <taxon>Eukaryota</taxon>
        <taxon>Sar</taxon>
        <taxon>Stramenopiles</taxon>
        <taxon>Ochrophyta</taxon>
        <taxon>Bolidophyceae</taxon>
        <taxon>Parmales</taxon>
        <taxon>Triparmaceae</taxon>
        <taxon>Triparma</taxon>
    </lineage>
</organism>
<protein>
    <submittedName>
        <fullName evidence="2">Uncharacterized protein</fullName>
    </submittedName>
</protein>